<dbReference type="EMBL" id="MU839034">
    <property type="protein sequence ID" value="KAK1762726.1"/>
    <property type="molecule type" value="Genomic_DNA"/>
</dbReference>
<evidence type="ECO:0000313" key="1">
    <source>
        <dbReference type="EMBL" id="KAK1762726.1"/>
    </source>
</evidence>
<comment type="caution">
    <text evidence="1">The sequence shown here is derived from an EMBL/GenBank/DDBJ whole genome shotgun (WGS) entry which is preliminary data.</text>
</comment>
<accession>A0AAJ0BVB3</accession>
<dbReference type="Proteomes" id="UP001244011">
    <property type="component" value="Unassembled WGS sequence"/>
</dbReference>
<reference evidence="1" key="1">
    <citation type="submission" date="2023-06" db="EMBL/GenBank/DDBJ databases">
        <title>Genome-scale phylogeny and comparative genomics of the fungal order Sordariales.</title>
        <authorList>
            <consortium name="Lawrence Berkeley National Laboratory"/>
            <person name="Hensen N."/>
            <person name="Bonometti L."/>
            <person name="Westerberg I."/>
            <person name="Brannstrom I.O."/>
            <person name="Guillou S."/>
            <person name="Cros-Aarteil S."/>
            <person name="Calhoun S."/>
            <person name="Haridas S."/>
            <person name="Kuo A."/>
            <person name="Mondo S."/>
            <person name="Pangilinan J."/>
            <person name="Riley R."/>
            <person name="Labutti K."/>
            <person name="Andreopoulos B."/>
            <person name="Lipzen A."/>
            <person name="Chen C."/>
            <person name="Yanf M."/>
            <person name="Daum C."/>
            <person name="Ng V."/>
            <person name="Clum A."/>
            <person name="Steindorff A."/>
            <person name="Ohm R."/>
            <person name="Martin F."/>
            <person name="Silar P."/>
            <person name="Natvig D."/>
            <person name="Lalanne C."/>
            <person name="Gautier V."/>
            <person name="Ament-Velasquez S.L."/>
            <person name="Kruys A."/>
            <person name="Hutchinson M.I."/>
            <person name="Powell A.J."/>
            <person name="Barry K."/>
            <person name="Miller A.N."/>
            <person name="Grigoriev I.V."/>
            <person name="Debuchy R."/>
            <person name="Gladieux P."/>
            <person name="Thoren M.H."/>
            <person name="Johannesson H."/>
        </authorList>
    </citation>
    <scope>NUCLEOTIDE SEQUENCE</scope>
    <source>
        <strain evidence="1">8032-3</strain>
    </source>
</reference>
<dbReference type="AlphaFoldDB" id="A0AAJ0BVB3"/>
<name>A0AAJ0BVB3_9PEZI</name>
<keyword evidence="2" id="KW-1185">Reference proteome</keyword>
<evidence type="ECO:0000313" key="2">
    <source>
        <dbReference type="Proteomes" id="UP001244011"/>
    </source>
</evidence>
<sequence length="148" mass="16972">MAFFAHVARYILPTNSTLLSLKIVVDHGNAWNYHWRLASLSTSNAHLYPLYAAIRETTAHFKTMKNLALAGTVNESLFWPSVNPTIVEPFWQNLECFDIQFHMTRASGGWYFSLTACFVSIRLQGGIPLERIEQRVCLLLKHRACETR</sequence>
<gene>
    <name evidence="1" type="ORF">QBC33DRAFT_551353</name>
</gene>
<dbReference type="GeneID" id="85312357"/>
<protein>
    <submittedName>
        <fullName evidence="1">Uncharacterized protein</fullName>
    </submittedName>
</protein>
<proteinExistence type="predicted"/>
<organism evidence="1 2">
    <name type="scientific">Phialemonium atrogriseum</name>
    <dbReference type="NCBI Taxonomy" id="1093897"/>
    <lineage>
        <taxon>Eukaryota</taxon>
        <taxon>Fungi</taxon>
        <taxon>Dikarya</taxon>
        <taxon>Ascomycota</taxon>
        <taxon>Pezizomycotina</taxon>
        <taxon>Sordariomycetes</taxon>
        <taxon>Sordariomycetidae</taxon>
        <taxon>Cephalothecales</taxon>
        <taxon>Cephalothecaceae</taxon>
        <taxon>Phialemonium</taxon>
    </lineage>
</organism>
<dbReference type="RefSeq" id="XP_060278939.1">
    <property type="nucleotide sequence ID" value="XM_060429170.1"/>
</dbReference>